<dbReference type="OrthoDB" id="194358at2759"/>
<evidence type="ECO:0000313" key="3">
    <source>
        <dbReference type="EMBL" id="UJO25232.1"/>
    </source>
</evidence>
<feature type="region of interest" description="Disordered" evidence="1">
    <location>
        <begin position="75"/>
        <end position="102"/>
    </location>
</feature>
<feature type="domain" description="Heterokaryon incompatibility" evidence="2">
    <location>
        <begin position="5"/>
        <end position="78"/>
    </location>
</feature>
<organism evidence="3 4">
    <name type="scientific">Passalora fulva</name>
    <name type="common">Tomato leaf mold</name>
    <name type="synonym">Cladosporium fulvum</name>
    <dbReference type="NCBI Taxonomy" id="5499"/>
    <lineage>
        <taxon>Eukaryota</taxon>
        <taxon>Fungi</taxon>
        <taxon>Dikarya</taxon>
        <taxon>Ascomycota</taxon>
        <taxon>Pezizomycotina</taxon>
        <taxon>Dothideomycetes</taxon>
        <taxon>Dothideomycetidae</taxon>
        <taxon>Mycosphaerellales</taxon>
        <taxon>Mycosphaerellaceae</taxon>
        <taxon>Fulvia</taxon>
    </lineage>
</organism>
<name>A0A9Q8PMN0_PASFU</name>
<dbReference type="KEGG" id="ffu:CLAFUR5_14626"/>
<dbReference type="EMBL" id="CP090175">
    <property type="protein sequence ID" value="UJO25232.1"/>
    <property type="molecule type" value="Genomic_DNA"/>
</dbReference>
<accession>A0A9Q8PMN0</accession>
<keyword evidence="4" id="KW-1185">Reference proteome</keyword>
<evidence type="ECO:0000256" key="1">
    <source>
        <dbReference type="SAM" id="MobiDB-lite"/>
    </source>
</evidence>
<gene>
    <name evidence="3" type="ORF">CLAFUR5_14626</name>
</gene>
<sequence>MTPSAYDALSSIRTIIKRKALKDISIWVDANCINQDNVTERNEQVGQMGRIYRSTKVLIYLGPETAPAGNELPTVTSAASVERNTTPTPPDALLHSRSEAAV</sequence>
<evidence type="ECO:0000259" key="2">
    <source>
        <dbReference type="Pfam" id="PF06985"/>
    </source>
</evidence>
<dbReference type="InterPro" id="IPR010730">
    <property type="entry name" value="HET"/>
</dbReference>
<dbReference type="InterPro" id="IPR052895">
    <property type="entry name" value="HetReg/Transcr_Mod"/>
</dbReference>
<feature type="compositionally biased region" description="Polar residues" evidence="1">
    <location>
        <begin position="75"/>
        <end position="86"/>
    </location>
</feature>
<dbReference type="PANTHER" id="PTHR24148">
    <property type="entry name" value="ANKYRIN REPEAT DOMAIN-CONTAINING PROTEIN 39 HOMOLOG-RELATED"/>
    <property type="match status" value="1"/>
</dbReference>
<dbReference type="GeneID" id="71994504"/>
<reference evidence="3" key="1">
    <citation type="submission" date="2021-12" db="EMBL/GenBank/DDBJ databases">
        <authorList>
            <person name="Zaccaron A."/>
            <person name="Stergiopoulos I."/>
        </authorList>
    </citation>
    <scope>NUCLEOTIDE SEQUENCE</scope>
    <source>
        <strain evidence="3">Race5_Kim</strain>
    </source>
</reference>
<proteinExistence type="predicted"/>
<dbReference type="Pfam" id="PF06985">
    <property type="entry name" value="HET"/>
    <property type="match status" value="1"/>
</dbReference>
<protein>
    <recommendedName>
        <fullName evidence="2">Heterokaryon incompatibility domain-containing protein</fullName>
    </recommendedName>
</protein>
<dbReference type="Proteomes" id="UP000756132">
    <property type="component" value="Chromosome 13"/>
</dbReference>
<evidence type="ECO:0000313" key="4">
    <source>
        <dbReference type="Proteomes" id="UP000756132"/>
    </source>
</evidence>
<dbReference type="PANTHER" id="PTHR24148:SF73">
    <property type="entry name" value="HET DOMAIN PROTEIN (AFU_ORTHOLOGUE AFUA_8G01020)"/>
    <property type="match status" value="1"/>
</dbReference>
<dbReference type="AlphaFoldDB" id="A0A9Q8PMN0"/>
<reference evidence="3" key="2">
    <citation type="journal article" date="2022" name="Microb. Genom.">
        <title>A chromosome-scale genome assembly of the tomato pathogen Cladosporium fulvum reveals a compartmentalized genome architecture and the presence of a dispensable chromosome.</title>
        <authorList>
            <person name="Zaccaron A.Z."/>
            <person name="Chen L.H."/>
            <person name="Samaras A."/>
            <person name="Stergiopoulos I."/>
        </authorList>
    </citation>
    <scope>NUCLEOTIDE SEQUENCE</scope>
    <source>
        <strain evidence="3">Race5_Kim</strain>
    </source>
</reference>
<dbReference type="RefSeq" id="XP_047769598.1">
    <property type="nucleotide sequence ID" value="XM_047913774.1"/>
</dbReference>